<protein>
    <recommendedName>
        <fullName evidence="1">site-specific DNA-methyltransferase (adenine-specific)</fullName>
        <ecNumber evidence="1">2.1.1.72</ecNumber>
    </recommendedName>
</protein>
<evidence type="ECO:0000256" key="2">
    <source>
        <dbReference type="ARBA" id="ARBA00022603"/>
    </source>
</evidence>
<dbReference type="Pfam" id="PF18135">
    <property type="entry name" value="Type_ISP_C"/>
    <property type="match status" value="1"/>
</dbReference>
<dbReference type="RefSeq" id="WP_344367312.1">
    <property type="nucleotide sequence ID" value="NZ_BAAAQB010000038.1"/>
</dbReference>
<accession>A0ABN2ZG33</accession>
<dbReference type="InterPro" id="IPR050953">
    <property type="entry name" value="N4_N6_ade-DNA_methylase"/>
</dbReference>
<reference evidence="10 11" key="1">
    <citation type="journal article" date="2019" name="Int. J. Syst. Evol. Microbiol.">
        <title>The Global Catalogue of Microorganisms (GCM) 10K type strain sequencing project: providing services to taxonomists for standard genome sequencing and annotation.</title>
        <authorList>
            <consortium name="The Broad Institute Genomics Platform"/>
            <consortium name="The Broad Institute Genome Sequencing Center for Infectious Disease"/>
            <person name="Wu L."/>
            <person name="Ma J."/>
        </authorList>
    </citation>
    <scope>NUCLEOTIDE SEQUENCE [LARGE SCALE GENOMIC DNA]</scope>
    <source>
        <strain evidence="10 11">JCM 15921</strain>
    </source>
</reference>
<dbReference type="Proteomes" id="UP001500102">
    <property type="component" value="Unassembled WGS sequence"/>
</dbReference>
<evidence type="ECO:0000259" key="8">
    <source>
        <dbReference type="Pfam" id="PF07669"/>
    </source>
</evidence>
<dbReference type="EC" id="2.1.1.72" evidence="1"/>
<evidence type="ECO:0000256" key="3">
    <source>
        <dbReference type="ARBA" id="ARBA00022679"/>
    </source>
</evidence>
<feature type="domain" description="Type ISP restriction-modification enzyme LLaBIII C-terminal specificity" evidence="9">
    <location>
        <begin position="715"/>
        <end position="1025"/>
    </location>
</feature>
<feature type="domain" description="DNA methylase adenine-specific" evidence="7">
    <location>
        <begin position="307"/>
        <end position="347"/>
    </location>
</feature>
<dbReference type="GO" id="GO:0008168">
    <property type="term" value="F:methyltransferase activity"/>
    <property type="evidence" value="ECO:0007669"/>
    <property type="project" value="UniProtKB-KW"/>
</dbReference>
<keyword evidence="4" id="KW-0949">S-adenosyl-L-methionine</keyword>
<proteinExistence type="predicted"/>
<dbReference type="PRINTS" id="PR00507">
    <property type="entry name" value="N12N6MTFRASE"/>
</dbReference>
<evidence type="ECO:0000259" key="9">
    <source>
        <dbReference type="Pfam" id="PF18135"/>
    </source>
</evidence>
<dbReference type="PANTHER" id="PTHR33841:SF1">
    <property type="entry name" value="DNA METHYLTRANSFERASE A"/>
    <property type="match status" value="1"/>
</dbReference>
<evidence type="ECO:0000313" key="10">
    <source>
        <dbReference type="EMBL" id="GAA2141659.1"/>
    </source>
</evidence>
<dbReference type="Pfam" id="PF07669">
    <property type="entry name" value="Eco57I"/>
    <property type="match status" value="1"/>
</dbReference>
<dbReference type="GO" id="GO:0032259">
    <property type="term" value="P:methylation"/>
    <property type="evidence" value="ECO:0007669"/>
    <property type="project" value="UniProtKB-KW"/>
</dbReference>
<sequence>MSSKQVSVDAVAAYVQQVATLATNSIAREHSYRPALVQMFNALATEIETFNDPARSSEGQPDFVYVQKSNAEIVRGYGEAKDLGDDLDRVEKSEQLIRYAGYDQLILTNELEFRFYREGQKYSSVHVAQLSTDGLVEPLPANFSKFIDEFLAFIDQPPVKITSATKLAISMGGKARRVRDFVIDALGEDVSEDDELLKIYSVVERNLVAGMSHEDFADMYAQTLIYGLFSARYSDKTLQSFSRQEARDLIPASSHFLRTFFDHVAGPGFAQGLAQIVQEMCEVLVVSDVAKIVHRQLATDDDESGRDPIIHFYEDFLREYDAGQRKKRGAYYTPTQVVRFIVRAVDSALINDFGITEGLADSSKRPLTVPTQPALTRKPGNIKRSRSTSMTVDIHKVQILDFATGTATFLNEVIKHVHKGFKGQEGIWPSYAAEDLVPRLNGFELMMAPYAIAHMKLGMTLNDLGVSAPSRFRVFLTNTLERPRGLNPDLFQFGLLEALTEESEAASEIKEQRPIMVVIGNPPYSGESSNNFAYANQFSSKYKVEPGGKIPLQERNSKWLNNDYVKFIGFAEDLITKNGEGVIGVITDNSYLMSPTFRGMRWHLANTFDRLVVLDLHGRKIAGDKPDAMSQDQNVFDIMQGVSILIAVKNGAKPKGELADVLHGELVGSRKDKFTALEADNITWEKLDLDEKSVYFKPTGGGKPADSNSGIALNEIFNVYSVGIAAGRDAITIGRTKAELSHRLKDFVSRTAADTKLRYKIKKEGQDWTVASAQADIGQSVDDSKIVPILYRPFDTRYTYYTGTAGGIHTRPRDEASRQMIGHDNLALCFNRRIEQNRPFADAFVTKDIIQFHSMSIKESNYFAPLYVYDAGGSQHPNFKPQALARLSKNLATKPTPRQVFAYMYGVLNDPTYREVNYPVLRLNYPVIPIPTEDAVFELYRVYGERLIELHTMAASDLKDFDTTYPIAGDNLVTRYEHNDDKVWINKHQYFGNISAEDWDYLVGSYSPALKWLKDRKGQVLTTAELGHYQKLIKAVRKSVAAMVEFESPLREEVVAIPDGSLVDSMS</sequence>
<dbReference type="Gene3D" id="3.40.50.150">
    <property type="entry name" value="Vaccinia Virus protein VP39"/>
    <property type="match status" value="1"/>
</dbReference>
<keyword evidence="11" id="KW-1185">Reference proteome</keyword>
<evidence type="ECO:0000313" key="11">
    <source>
        <dbReference type="Proteomes" id="UP001500102"/>
    </source>
</evidence>
<evidence type="ECO:0000256" key="1">
    <source>
        <dbReference type="ARBA" id="ARBA00011900"/>
    </source>
</evidence>
<comment type="catalytic activity">
    <reaction evidence="5">
        <text>a 2'-deoxyadenosine in DNA + S-adenosyl-L-methionine = an N(6)-methyl-2'-deoxyadenosine in DNA + S-adenosyl-L-homocysteine + H(+)</text>
        <dbReference type="Rhea" id="RHEA:15197"/>
        <dbReference type="Rhea" id="RHEA-COMP:12418"/>
        <dbReference type="Rhea" id="RHEA-COMP:12419"/>
        <dbReference type="ChEBI" id="CHEBI:15378"/>
        <dbReference type="ChEBI" id="CHEBI:57856"/>
        <dbReference type="ChEBI" id="CHEBI:59789"/>
        <dbReference type="ChEBI" id="CHEBI:90615"/>
        <dbReference type="ChEBI" id="CHEBI:90616"/>
        <dbReference type="EC" id="2.1.1.72"/>
    </reaction>
</comment>
<name>A0ABN2ZG33_9MICC</name>
<evidence type="ECO:0000259" key="7">
    <source>
        <dbReference type="Pfam" id="PF02384"/>
    </source>
</evidence>
<dbReference type="Pfam" id="PF02384">
    <property type="entry name" value="N6_Mtase"/>
    <property type="match status" value="1"/>
</dbReference>
<dbReference type="InterPro" id="IPR003356">
    <property type="entry name" value="DNA_methylase_A-5"/>
</dbReference>
<dbReference type="EMBL" id="BAAAQB010000038">
    <property type="protein sequence ID" value="GAA2141659.1"/>
    <property type="molecule type" value="Genomic_DNA"/>
</dbReference>
<keyword evidence="2 10" id="KW-0489">Methyltransferase</keyword>
<comment type="caution">
    <text evidence="10">The sequence shown here is derived from an EMBL/GenBank/DDBJ whole genome shotgun (WGS) entry which is preliminary data.</text>
</comment>
<organism evidence="10 11">
    <name type="scientific">Arthrobacter humicola</name>
    <dbReference type="NCBI Taxonomy" id="409291"/>
    <lineage>
        <taxon>Bacteria</taxon>
        <taxon>Bacillati</taxon>
        <taxon>Actinomycetota</taxon>
        <taxon>Actinomycetes</taxon>
        <taxon>Micrococcales</taxon>
        <taxon>Micrococcaceae</taxon>
        <taxon>Arthrobacter</taxon>
    </lineage>
</organism>
<dbReference type="InterPro" id="IPR041635">
    <property type="entry name" value="Type_ISP_LLaBIII_C"/>
</dbReference>
<dbReference type="InterPro" id="IPR029063">
    <property type="entry name" value="SAM-dependent_MTases_sf"/>
</dbReference>
<evidence type="ECO:0000256" key="5">
    <source>
        <dbReference type="ARBA" id="ARBA00047942"/>
    </source>
</evidence>
<dbReference type="SUPFAM" id="SSF53335">
    <property type="entry name" value="S-adenosyl-L-methionine-dependent methyltransferases"/>
    <property type="match status" value="1"/>
</dbReference>
<dbReference type="PANTHER" id="PTHR33841">
    <property type="entry name" value="DNA METHYLTRANSFERASE YEEA-RELATED"/>
    <property type="match status" value="1"/>
</dbReference>
<feature type="region of interest" description="Disordered" evidence="6">
    <location>
        <begin position="364"/>
        <end position="387"/>
    </location>
</feature>
<dbReference type="InterPro" id="IPR011639">
    <property type="entry name" value="MethylTrfase_TaqI-like_dom"/>
</dbReference>
<keyword evidence="3" id="KW-0808">Transferase</keyword>
<gene>
    <name evidence="10" type="ORF">GCM10009825_30390</name>
</gene>
<evidence type="ECO:0000256" key="4">
    <source>
        <dbReference type="ARBA" id="ARBA00022691"/>
    </source>
</evidence>
<evidence type="ECO:0000256" key="6">
    <source>
        <dbReference type="SAM" id="MobiDB-lite"/>
    </source>
</evidence>
<feature type="domain" description="Type II methyltransferase M.TaqI-like" evidence="8">
    <location>
        <begin position="503"/>
        <end position="614"/>
    </location>
</feature>